<proteinExistence type="predicted"/>
<feature type="compositionally biased region" description="Polar residues" evidence="1">
    <location>
        <begin position="350"/>
        <end position="361"/>
    </location>
</feature>
<keyword evidence="3" id="KW-1185">Reference proteome</keyword>
<feature type="region of interest" description="Disordered" evidence="1">
    <location>
        <begin position="1"/>
        <end position="23"/>
    </location>
</feature>
<gene>
    <name evidence="2" type="ORF">PLEPLA_LOCUS5762</name>
</gene>
<feature type="compositionally biased region" description="Basic residues" evidence="1">
    <location>
        <begin position="216"/>
        <end position="227"/>
    </location>
</feature>
<comment type="caution">
    <text evidence="2">The sequence shown here is derived from an EMBL/GenBank/DDBJ whole genome shotgun (WGS) entry which is preliminary data.</text>
</comment>
<feature type="compositionally biased region" description="Basic residues" evidence="1">
    <location>
        <begin position="362"/>
        <end position="378"/>
    </location>
</feature>
<reference evidence="2" key="1">
    <citation type="submission" date="2020-03" db="EMBL/GenBank/DDBJ databases">
        <authorList>
            <person name="Weist P."/>
        </authorList>
    </citation>
    <scope>NUCLEOTIDE SEQUENCE</scope>
</reference>
<dbReference type="EMBL" id="CADEAL010000294">
    <property type="protein sequence ID" value="CAB1417940.1"/>
    <property type="molecule type" value="Genomic_DNA"/>
</dbReference>
<feature type="region of interest" description="Disordered" evidence="1">
    <location>
        <begin position="145"/>
        <end position="391"/>
    </location>
</feature>
<evidence type="ECO:0000256" key="1">
    <source>
        <dbReference type="SAM" id="MobiDB-lite"/>
    </source>
</evidence>
<feature type="compositionally biased region" description="Basic and acidic residues" evidence="1">
    <location>
        <begin position="379"/>
        <end position="391"/>
    </location>
</feature>
<feature type="compositionally biased region" description="Basic residues" evidence="1">
    <location>
        <begin position="1"/>
        <end position="17"/>
    </location>
</feature>
<sequence length="391" mass="42517">MKKRRRTHRGRRTKRRVQTSSAPSALQALPLLLNRPRPCRSTGSAPAALQAPPLLLYRLRPSPGCSHMFLFERSDPTTCCCFSGHTSKILSVRNQISFSRILDRIVSQAKVSMCELLHNYFTSLTPISEERFKGPGGAIVLRGTEVKWEPGGRKTAQNSSEGAGRGRGRAGGRGRNAGRVVSAGARNPTQVRSCSDRNRAAATTLAPGGRQERPGKGRRGRPGVRKVGRAEPPSGDGRRGPLRVGEGGGSAQGSNDVQAEERKDSGGGKDSLKQGNDKRHQTKKGPRPQQRQEDTWVPNKPGGRTAEKECKAARKSSPRATEAANIASGRGWGPSRTTALPRERPHANKGGNTKNQNARHTTQNRRQARSRKAKTKPAKAHEETTKHKPPR</sequence>
<feature type="compositionally biased region" description="Basic and acidic residues" evidence="1">
    <location>
        <begin position="259"/>
        <end position="279"/>
    </location>
</feature>
<evidence type="ECO:0000313" key="3">
    <source>
        <dbReference type="Proteomes" id="UP001153269"/>
    </source>
</evidence>
<evidence type="ECO:0000313" key="2">
    <source>
        <dbReference type="EMBL" id="CAB1417940.1"/>
    </source>
</evidence>
<feature type="compositionally biased region" description="Low complexity" evidence="1">
    <location>
        <begin position="177"/>
        <end position="186"/>
    </location>
</feature>
<organism evidence="2 3">
    <name type="scientific">Pleuronectes platessa</name>
    <name type="common">European plaice</name>
    <dbReference type="NCBI Taxonomy" id="8262"/>
    <lineage>
        <taxon>Eukaryota</taxon>
        <taxon>Metazoa</taxon>
        <taxon>Chordata</taxon>
        <taxon>Craniata</taxon>
        <taxon>Vertebrata</taxon>
        <taxon>Euteleostomi</taxon>
        <taxon>Actinopterygii</taxon>
        <taxon>Neopterygii</taxon>
        <taxon>Teleostei</taxon>
        <taxon>Neoteleostei</taxon>
        <taxon>Acanthomorphata</taxon>
        <taxon>Carangaria</taxon>
        <taxon>Pleuronectiformes</taxon>
        <taxon>Pleuronectoidei</taxon>
        <taxon>Pleuronectidae</taxon>
        <taxon>Pleuronectes</taxon>
    </lineage>
</organism>
<name>A0A9N7TRX5_PLEPL</name>
<dbReference type="Proteomes" id="UP001153269">
    <property type="component" value="Unassembled WGS sequence"/>
</dbReference>
<protein>
    <submittedName>
        <fullName evidence="2">Uncharacterized protein</fullName>
    </submittedName>
</protein>
<dbReference type="AlphaFoldDB" id="A0A9N7TRX5"/>
<accession>A0A9N7TRX5</accession>